<organism evidence="8 9">
    <name type="scientific">Acanthochromis polyacanthus</name>
    <name type="common">spiny chromis</name>
    <dbReference type="NCBI Taxonomy" id="80966"/>
    <lineage>
        <taxon>Eukaryota</taxon>
        <taxon>Metazoa</taxon>
        <taxon>Chordata</taxon>
        <taxon>Craniata</taxon>
        <taxon>Vertebrata</taxon>
        <taxon>Euteleostomi</taxon>
        <taxon>Actinopterygii</taxon>
        <taxon>Neopterygii</taxon>
        <taxon>Teleostei</taxon>
        <taxon>Neoteleostei</taxon>
        <taxon>Acanthomorphata</taxon>
        <taxon>Ovalentaria</taxon>
        <taxon>Pomacentridae</taxon>
        <taxon>Acanthochromis</taxon>
    </lineage>
</organism>
<evidence type="ECO:0000259" key="6">
    <source>
        <dbReference type="PROSITE" id="PS50089"/>
    </source>
</evidence>
<feature type="compositionally biased region" description="Basic and acidic residues" evidence="5">
    <location>
        <begin position="187"/>
        <end position="201"/>
    </location>
</feature>
<dbReference type="Gene3D" id="4.10.830.40">
    <property type="match status" value="1"/>
</dbReference>
<dbReference type="Proteomes" id="UP000257200">
    <property type="component" value="Unplaced"/>
</dbReference>
<dbReference type="SUPFAM" id="SSF49899">
    <property type="entry name" value="Concanavalin A-like lectins/glucanases"/>
    <property type="match status" value="1"/>
</dbReference>
<keyword evidence="1" id="KW-0479">Metal-binding</keyword>
<dbReference type="Gene3D" id="2.60.120.920">
    <property type="match status" value="1"/>
</dbReference>
<dbReference type="SUPFAM" id="SSF57845">
    <property type="entry name" value="B-box zinc-binding domain"/>
    <property type="match status" value="1"/>
</dbReference>
<dbReference type="PROSITE" id="PS50119">
    <property type="entry name" value="ZF_BBOX"/>
    <property type="match status" value="1"/>
</dbReference>
<feature type="domain" description="RING-type" evidence="6">
    <location>
        <begin position="15"/>
        <end position="55"/>
    </location>
</feature>
<dbReference type="SMART" id="SM00184">
    <property type="entry name" value="RING"/>
    <property type="match status" value="1"/>
</dbReference>
<feature type="region of interest" description="Disordered" evidence="5">
    <location>
        <begin position="187"/>
        <end position="226"/>
    </location>
</feature>
<dbReference type="STRING" id="80966.ENSAPOP00000034500"/>
<keyword evidence="2 4" id="KW-0863">Zinc-finger</keyword>
<dbReference type="Gene3D" id="3.30.40.10">
    <property type="entry name" value="Zinc/RING finger domain, C3HC4 (zinc finger)"/>
    <property type="match status" value="1"/>
</dbReference>
<dbReference type="InterPro" id="IPR013320">
    <property type="entry name" value="ConA-like_dom_sf"/>
</dbReference>
<keyword evidence="9" id="KW-1185">Reference proteome</keyword>
<dbReference type="InterPro" id="IPR017907">
    <property type="entry name" value="Znf_RING_CS"/>
</dbReference>
<protein>
    <submittedName>
        <fullName evidence="8">Zinc-binding protein A33-like</fullName>
    </submittedName>
</protein>
<accession>A0A3Q1I4I1</accession>
<dbReference type="Ensembl" id="ENSAPOT00000030342.1">
    <property type="protein sequence ID" value="ENSAPOP00000034500.1"/>
    <property type="gene ID" value="ENSAPOG00000023786.1"/>
</dbReference>
<dbReference type="GeneID" id="110970934"/>
<feature type="domain" description="B box-type" evidence="7">
    <location>
        <begin position="140"/>
        <end position="185"/>
    </location>
</feature>
<evidence type="ECO:0000256" key="5">
    <source>
        <dbReference type="SAM" id="MobiDB-lite"/>
    </source>
</evidence>
<reference evidence="8" key="1">
    <citation type="submission" date="2025-08" db="UniProtKB">
        <authorList>
            <consortium name="Ensembl"/>
        </authorList>
    </citation>
    <scope>IDENTIFICATION</scope>
</reference>
<dbReference type="PANTHER" id="PTHR25465:SF32">
    <property type="entry name" value="BLOODTHIRSTY-RELATED GENE FAMILY, MEMBER 16 ISOFORM X1-RELATED"/>
    <property type="match status" value="1"/>
</dbReference>
<dbReference type="RefSeq" id="XP_022076938.1">
    <property type="nucleotide sequence ID" value="XM_022221246.2"/>
</dbReference>
<evidence type="ECO:0000256" key="2">
    <source>
        <dbReference type="ARBA" id="ARBA00022771"/>
    </source>
</evidence>
<dbReference type="InParanoid" id="A0A3Q1I4I1"/>
<dbReference type="InterPro" id="IPR051051">
    <property type="entry name" value="E3_ubiq-ligase_TRIM/RNF"/>
</dbReference>
<dbReference type="Pfam" id="PF13445">
    <property type="entry name" value="zf-RING_UBOX"/>
    <property type="match status" value="1"/>
</dbReference>
<evidence type="ECO:0000256" key="4">
    <source>
        <dbReference type="PROSITE-ProRule" id="PRU00024"/>
    </source>
</evidence>
<dbReference type="GO" id="GO:0008270">
    <property type="term" value="F:zinc ion binding"/>
    <property type="evidence" value="ECO:0007669"/>
    <property type="project" value="UniProtKB-KW"/>
</dbReference>
<dbReference type="Gene3D" id="3.30.160.60">
    <property type="entry name" value="Classic Zinc Finger"/>
    <property type="match status" value="1"/>
</dbReference>
<dbReference type="CDD" id="cd19769">
    <property type="entry name" value="Bbox2_TRIM16-like"/>
    <property type="match status" value="1"/>
</dbReference>
<feature type="compositionally biased region" description="Basic residues" evidence="5">
    <location>
        <begin position="202"/>
        <end position="219"/>
    </location>
</feature>
<dbReference type="InterPro" id="IPR043136">
    <property type="entry name" value="B30.2/SPRY_sf"/>
</dbReference>
<sequence length="407" mass="46745">MASSSSFLSEEQFQCSICLDVFTEPVSIPCGHNFCSACLSRHRADKLHCQCPLCNEKFTKDLKLRVNIEFREVVENFKKHHAGSPVKPGQVPCDYCPGNKIRASKTCLVCLTSYCETHLEPHHRVSSLKRHKLTNPVHKLQDKICQKHNRILEFLCRDDQTRVCSLCTEHSAHDTVPLEEEYVDKRAQMGKKNAEVQEIKQKPGKKNQKKASVQSKRKSKVEANTVESNQTQDPFISCFPNEGPRCVSEHHIPVDNNLSEGRFYYEAEAGRKTFLHLGLVRVLMYFGGVILPDTAEGHWIVMLECERCRAPLHILVWINQPEGITLFVDHERGFVSFSNADVSLLTYTFNRCKFSQRLSLLFIPYVSWTQKLLRRVQTLRQSSHDLRNVLAVVFVLVLFIWLCCQTP</sequence>
<keyword evidence="3" id="KW-0862">Zinc</keyword>
<dbReference type="PROSITE" id="PS00518">
    <property type="entry name" value="ZF_RING_1"/>
    <property type="match status" value="1"/>
</dbReference>
<dbReference type="InterPro" id="IPR001841">
    <property type="entry name" value="Znf_RING"/>
</dbReference>
<dbReference type="OrthoDB" id="6105938at2759"/>
<dbReference type="SUPFAM" id="SSF57850">
    <property type="entry name" value="RING/U-box"/>
    <property type="match status" value="1"/>
</dbReference>
<evidence type="ECO:0000313" key="9">
    <source>
        <dbReference type="Proteomes" id="UP000257200"/>
    </source>
</evidence>
<dbReference type="InterPro" id="IPR000315">
    <property type="entry name" value="Znf_B-box"/>
</dbReference>
<dbReference type="AlphaFoldDB" id="A0A3Q1I4I1"/>
<reference evidence="8" key="2">
    <citation type="submission" date="2025-09" db="UniProtKB">
        <authorList>
            <consortium name="Ensembl"/>
        </authorList>
    </citation>
    <scope>IDENTIFICATION</scope>
</reference>
<dbReference type="InterPro" id="IPR013083">
    <property type="entry name" value="Znf_RING/FYVE/PHD"/>
</dbReference>
<name>A0A3Q1I4I1_9TELE</name>
<evidence type="ECO:0000259" key="7">
    <source>
        <dbReference type="PROSITE" id="PS50119"/>
    </source>
</evidence>
<proteinExistence type="predicted"/>
<evidence type="ECO:0000256" key="3">
    <source>
        <dbReference type="ARBA" id="ARBA00022833"/>
    </source>
</evidence>
<dbReference type="InterPro" id="IPR027370">
    <property type="entry name" value="Znf-RING_euk"/>
</dbReference>
<dbReference type="Pfam" id="PF00643">
    <property type="entry name" value="zf-B_box"/>
    <property type="match status" value="1"/>
</dbReference>
<dbReference type="GeneTree" id="ENSGT01040000240385"/>
<evidence type="ECO:0000313" key="8">
    <source>
        <dbReference type="Ensembl" id="ENSAPOP00000034500.1"/>
    </source>
</evidence>
<dbReference type="PANTHER" id="PTHR25465">
    <property type="entry name" value="B-BOX DOMAIN CONTAINING"/>
    <property type="match status" value="1"/>
</dbReference>
<evidence type="ECO:0000256" key="1">
    <source>
        <dbReference type="ARBA" id="ARBA00022723"/>
    </source>
</evidence>
<dbReference type="PROSITE" id="PS50089">
    <property type="entry name" value="ZF_RING_2"/>
    <property type="match status" value="1"/>
</dbReference>